<name>A0A0E9W355_ANGAN</name>
<reference evidence="1" key="1">
    <citation type="submission" date="2014-11" db="EMBL/GenBank/DDBJ databases">
        <authorList>
            <person name="Amaro Gonzalez C."/>
        </authorList>
    </citation>
    <scope>NUCLEOTIDE SEQUENCE</scope>
</reference>
<dbReference type="EMBL" id="GBXM01023851">
    <property type="protein sequence ID" value="JAH84726.1"/>
    <property type="molecule type" value="Transcribed_RNA"/>
</dbReference>
<sequence length="50" mass="5705">MTTVDDYHRYPTPALVQSSLQEVSGQLQEFLVLQNRTSITMVLHIVMLLS</sequence>
<accession>A0A0E9W355</accession>
<dbReference type="AlphaFoldDB" id="A0A0E9W355"/>
<proteinExistence type="predicted"/>
<reference evidence="1" key="2">
    <citation type="journal article" date="2015" name="Fish Shellfish Immunol.">
        <title>Early steps in the European eel (Anguilla anguilla)-Vibrio vulnificus interaction in the gills: Role of the RtxA13 toxin.</title>
        <authorList>
            <person name="Callol A."/>
            <person name="Pajuelo D."/>
            <person name="Ebbesson L."/>
            <person name="Teles M."/>
            <person name="MacKenzie S."/>
            <person name="Amaro C."/>
        </authorList>
    </citation>
    <scope>NUCLEOTIDE SEQUENCE</scope>
</reference>
<organism evidence="1">
    <name type="scientific">Anguilla anguilla</name>
    <name type="common">European freshwater eel</name>
    <name type="synonym">Muraena anguilla</name>
    <dbReference type="NCBI Taxonomy" id="7936"/>
    <lineage>
        <taxon>Eukaryota</taxon>
        <taxon>Metazoa</taxon>
        <taxon>Chordata</taxon>
        <taxon>Craniata</taxon>
        <taxon>Vertebrata</taxon>
        <taxon>Euteleostomi</taxon>
        <taxon>Actinopterygii</taxon>
        <taxon>Neopterygii</taxon>
        <taxon>Teleostei</taxon>
        <taxon>Anguilliformes</taxon>
        <taxon>Anguillidae</taxon>
        <taxon>Anguilla</taxon>
    </lineage>
</organism>
<protein>
    <submittedName>
        <fullName evidence="1">Uncharacterized protein</fullName>
    </submittedName>
</protein>
<evidence type="ECO:0000313" key="1">
    <source>
        <dbReference type="EMBL" id="JAH84726.1"/>
    </source>
</evidence>